<comment type="cofactor">
    <cofactor evidence="16">
        <name>NH4(+)</name>
        <dbReference type="ChEBI" id="CHEBI:28938"/>
    </cofactor>
    <cofactor evidence="16">
        <name>K(+)</name>
        <dbReference type="ChEBI" id="CHEBI:29103"/>
    </cofactor>
    <text evidence="16">A monovalent cation. Ammonium or potassium.</text>
</comment>
<keyword evidence="7 16" id="KW-0963">Cytoplasm</keyword>
<feature type="active site" description="Proton acceptor" evidence="16">
    <location>
        <position position="113"/>
    </location>
</feature>
<evidence type="ECO:0000256" key="4">
    <source>
        <dbReference type="ARBA" id="ARBA00005225"/>
    </source>
</evidence>
<dbReference type="PANTHER" id="PTHR34265:SF1">
    <property type="entry name" value="TYPE III PANTOTHENATE KINASE"/>
    <property type="match status" value="1"/>
</dbReference>
<dbReference type="GO" id="GO:0005524">
    <property type="term" value="F:ATP binding"/>
    <property type="evidence" value="ECO:0007669"/>
    <property type="project" value="UniProtKB-UniRule"/>
</dbReference>
<accession>A0A5R8WUF2</accession>
<dbReference type="NCBIfam" id="TIGR00671">
    <property type="entry name" value="baf"/>
    <property type="match status" value="1"/>
</dbReference>
<comment type="similarity">
    <text evidence="14 16">Belongs to the type III pantothenate kinase family.</text>
</comment>
<evidence type="ECO:0000256" key="16">
    <source>
        <dbReference type="HAMAP-Rule" id="MF_01274"/>
    </source>
</evidence>
<feature type="binding site" evidence="16">
    <location>
        <position position="137"/>
    </location>
    <ligand>
        <name>ATP</name>
        <dbReference type="ChEBI" id="CHEBI:30616"/>
    </ligand>
</feature>
<dbReference type="GO" id="GO:0046872">
    <property type="term" value="F:metal ion binding"/>
    <property type="evidence" value="ECO:0007669"/>
    <property type="project" value="UniProtKB-KW"/>
</dbReference>
<dbReference type="InterPro" id="IPR043129">
    <property type="entry name" value="ATPase_NBD"/>
</dbReference>
<keyword evidence="8 16" id="KW-0808">Transferase</keyword>
<dbReference type="EMBL" id="VAJM01000002">
    <property type="protein sequence ID" value="TLM95113.1"/>
    <property type="molecule type" value="Genomic_DNA"/>
</dbReference>
<dbReference type="Proteomes" id="UP000305517">
    <property type="component" value="Unassembled WGS sequence"/>
</dbReference>
<evidence type="ECO:0000256" key="5">
    <source>
        <dbReference type="ARBA" id="ARBA00011738"/>
    </source>
</evidence>
<gene>
    <name evidence="16" type="primary">coaX</name>
    <name evidence="17" type="ORF">FDY95_04775</name>
</gene>
<keyword evidence="10 16" id="KW-0418">Kinase</keyword>
<dbReference type="EC" id="2.7.1.33" evidence="6 16"/>
<evidence type="ECO:0000313" key="17">
    <source>
        <dbReference type="EMBL" id="TLM95113.1"/>
    </source>
</evidence>
<name>A0A5R8WUF2_9BACT</name>
<dbReference type="CDD" id="cd24015">
    <property type="entry name" value="ASKHA_NBD_PanK-III"/>
    <property type="match status" value="1"/>
</dbReference>
<dbReference type="GO" id="GO:0005737">
    <property type="term" value="C:cytoplasm"/>
    <property type="evidence" value="ECO:0007669"/>
    <property type="project" value="UniProtKB-SubCell"/>
</dbReference>
<keyword evidence="12 16" id="KW-0630">Potassium</keyword>
<evidence type="ECO:0000256" key="3">
    <source>
        <dbReference type="ARBA" id="ARBA00004496"/>
    </source>
</evidence>
<evidence type="ECO:0000256" key="2">
    <source>
        <dbReference type="ARBA" id="ARBA00001958"/>
    </source>
</evidence>
<feature type="binding site" evidence="16">
    <location>
        <position position="134"/>
    </location>
    <ligand>
        <name>K(+)</name>
        <dbReference type="ChEBI" id="CHEBI:29103"/>
    </ligand>
</feature>
<keyword evidence="9 16" id="KW-0547">Nucleotide-binding</keyword>
<evidence type="ECO:0000256" key="15">
    <source>
        <dbReference type="ARBA" id="ARBA00040883"/>
    </source>
</evidence>
<evidence type="ECO:0000256" key="9">
    <source>
        <dbReference type="ARBA" id="ARBA00022741"/>
    </source>
</evidence>
<evidence type="ECO:0000256" key="11">
    <source>
        <dbReference type="ARBA" id="ARBA00022840"/>
    </source>
</evidence>
<comment type="subcellular location">
    <subcellularLocation>
        <location evidence="3 16">Cytoplasm</location>
    </subcellularLocation>
</comment>
<keyword evidence="18" id="KW-1185">Reference proteome</keyword>
<dbReference type="AlphaFoldDB" id="A0A5R8WUF2"/>
<comment type="caution">
    <text evidence="17">The sequence shown here is derived from an EMBL/GenBank/DDBJ whole genome shotgun (WGS) entry which is preliminary data.</text>
</comment>
<comment type="cofactor">
    <cofactor evidence="2">
        <name>K(+)</name>
        <dbReference type="ChEBI" id="CHEBI:29103"/>
    </cofactor>
</comment>
<dbReference type="SUPFAM" id="SSF53067">
    <property type="entry name" value="Actin-like ATPase domain"/>
    <property type="match status" value="2"/>
</dbReference>
<feature type="binding site" evidence="16">
    <location>
        <begin position="24"/>
        <end position="31"/>
    </location>
    <ligand>
        <name>ATP</name>
        <dbReference type="ChEBI" id="CHEBI:30616"/>
    </ligand>
</feature>
<feature type="binding site" evidence="16">
    <location>
        <position position="104"/>
    </location>
    <ligand>
        <name>substrate</name>
    </ligand>
</feature>
<comment type="catalytic activity">
    <reaction evidence="1 16">
        <text>(R)-pantothenate + ATP = (R)-4'-phosphopantothenate + ADP + H(+)</text>
        <dbReference type="Rhea" id="RHEA:16373"/>
        <dbReference type="ChEBI" id="CHEBI:10986"/>
        <dbReference type="ChEBI" id="CHEBI:15378"/>
        <dbReference type="ChEBI" id="CHEBI:29032"/>
        <dbReference type="ChEBI" id="CHEBI:30616"/>
        <dbReference type="ChEBI" id="CHEBI:456216"/>
        <dbReference type="EC" id="2.7.1.33"/>
    </reaction>
</comment>
<dbReference type="OrthoDB" id="9804707at2"/>
<evidence type="ECO:0000256" key="14">
    <source>
        <dbReference type="ARBA" id="ARBA00038036"/>
    </source>
</evidence>
<evidence type="ECO:0000256" key="6">
    <source>
        <dbReference type="ARBA" id="ARBA00012102"/>
    </source>
</evidence>
<comment type="function">
    <text evidence="16">Catalyzes the phosphorylation of pantothenate (Pan), the first step in CoA biosynthesis.</text>
</comment>
<proteinExistence type="inferred from homology"/>
<dbReference type="InterPro" id="IPR004619">
    <property type="entry name" value="Type_III_PanK"/>
</dbReference>
<reference evidence="17 18" key="1">
    <citation type="submission" date="2019-05" db="EMBL/GenBank/DDBJ databases">
        <title>Hymenobacter edaphi sp. nov., isolated from abandoned arsenic-contaminated farmland soil.</title>
        <authorList>
            <person name="Nie L."/>
        </authorList>
    </citation>
    <scope>NUCLEOTIDE SEQUENCE [LARGE SCALE GENOMIC DNA]</scope>
    <source>
        <strain evidence="17 18">1-3-3-8</strain>
    </source>
</reference>
<sequence>MAVRPRFRGRAVVSSPPMISLVLDIGNTAAKYGCFDGAALAEAGSVASVEELRAVLRRTRATHVLLASVAVPAEEWAAALAGEELEQVLVFKPGTTPVPLTNAYATPQTLGADRLAGAVGAAYLLPGRPVLVIDAGTCIKCDLVTADATYRGGSIAPGLRMRLQAMHAFTGRLPELPLPTAAEAWQLALCGNDTRTAMLSGGLNGAALEVNGMIASYRAEYPALAVVLTGGDAAFFESRLKGRIFVVSELILLGLHRILVLNVG</sequence>
<organism evidence="17 18">
    <name type="scientific">Hymenobacter jeollabukensis</name>
    <dbReference type="NCBI Taxonomy" id="2025313"/>
    <lineage>
        <taxon>Bacteria</taxon>
        <taxon>Pseudomonadati</taxon>
        <taxon>Bacteroidota</taxon>
        <taxon>Cytophagia</taxon>
        <taxon>Cytophagales</taxon>
        <taxon>Hymenobacteraceae</taxon>
        <taxon>Hymenobacter</taxon>
    </lineage>
</organism>
<evidence type="ECO:0000256" key="1">
    <source>
        <dbReference type="ARBA" id="ARBA00001206"/>
    </source>
</evidence>
<evidence type="ECO:0000256" key="13">
    <source>
        <dbReference type="ARBA" id="ARBA00022993"/>
    </source>
</evidence>
<dbReference type="PANTHER" id="PTHR34265">
    <property type="entry name" value="TYPE III PANTOTHENATE KINASE"/>
    <property type="match status" value="1"/>
</dbReference>
<keyword evidence="11 16" id="KW-0067">ATP-binding</keyword>
<dbReference type="GO" id="GO:0004594">
    <property type="term" value="F:pantothenate kinase activity"/>
    <property type="evidence" value="ECO:0007669"/>
    <property type="project" value="UniProtKB-UniRule"/>
</dbReference>
<feature type="binding site" evidence="16">
    <location>
        <begin position="111"/>
        <end position="114"/>
    </location>
    <ligand>
        <name>substrate</name>
    </ligand>
</feature>
<dbReference type="HAMAP" id="MF_01274">
    <property type="entry name" value="Pantothen_kinase_3"/>
    <property type="match status" value="1"/>
</dbReference>
<evidence type="ECO:0000256" key="12">
    <source>
        <dbReference type="ARBA" id="ARBA00022958"/>
    </source>
</evidence>
<comment type="subunit">
    <text evidence="5 16">Homodimer.</text>
</comment>
<evidence type="ECO:0000256" key="7">
    <source>
        <dbReference type="ARBA" id="ARBA00022490"/>
    </source>
</evidence>
<dbReference type="UniPathway" id="UPA00241">
    <property type="reaction ID" value="UER00352"/>
</dbReference>
<keyword evidence="13 16" id="KW-0173">Coenzyme A biosynthesis</keyword>
<evidence type="ECO:0000256" key="8">
    <source>
        <dbReference type="ARBA" id="ARBA00022679"/>
    </source>
</evidence>
<dbReference type="Gene3D" id="3.30.420.40">
    <property type="match status" value="1"/>
</dbReference>
<keyword evidence="16" id="KW-0479">Metal-binding</keyword>
<dbReference type="GO" id="GO:0015937">
    <property type="term" value="P:coenzyme A biosynthetic process"/>
    <property type="evidence" value="ECO:0007669"/>
    <property type="project" value="UniProtKB-UniRule"/>
</dbReference>
<evidence type="ECO:0000313" key="18">
    <source>
        <dbReference type="Proteomes" id="UP000305517"/>
    </source>
</evidence>
<feature type="binding site" evidence="16">
    <location>
        <position position="194"/>
    </location>
    <ligand>
        <name>substrate</name>
    </ligand>
</feature>
<comment type="pathway">
    <text evidence="4 16">Cofactor biosynthesis; coenzyme A biosynthesis; CoA from (R)-pantothenate: step 1/5.</text>
</comment>
<protein>
    <recommendedName>
        <fullName evidence="15 16">Type III pantothenate kinase</fullName>
        <ecNumber evidence="6 16">2.7.1.33</ecNumber>
    </recommendedName>
    <alternativeName>
        <fullName evidence="16">PanK-III</fullName>
    </alternativeName>
    <alternativeName>
        <fullName evidence="16">Pantothenic acid kinase</fullName>
    </alternativeName>
</protein>
<evidence type="ECO:0000256" key="10">
    <source>
        <dbReference type="ARBA" id="ARBA00022777"/>
    </source>
</evidence>
<dbReference type="Pfam" id="PF03309">
    <property type="entry name" value="Pan_kinase"/>
    <property type="match status" value="1"/>
</dbReference>